<dbReference type="AlphaFoldDB" id="A0A4U5N0P1"/>
<name>A0A4U5N0P1_STECR</name>
<evidence type="ECO:0000313" key="1">
    <source>
        <dbReference type="EMBL" id="TKR75917.1"/>
    </source>
</evidence>
<dbReference type="EMBL" id="AZBU02000005">
    <property type="protein sequence ID" value="TKR75917.1"/>
    <property type="molecule type" value="Genomic_DNA"/>
</dbReference>
<comment type="caution">
    <text evidence="1">The sequence shown here is derived from an EMBL/GenBank/DDBJ whole genome shotgun (WGS) entry which is preliminary data.</text>
</comment>
<protein>
    <submittedName>
        <fullName evidence="1">Uncharacterized protein</fullName>
    </submittedName>
</protein>
<keyword evidence="2" id="KW-1185">Reference proteome</keyword>
<accession>A0A4U5N0P1</accession>
<proteinExistence type="predicted"/>
<sequence>MTRAELEIACGPSNFRGSFGTPVKEIIDDETAKVNINDLRWKFGLNAKGNRALFIYDQQFLDVFCFTKNAASSTKVYYICSTCPRIRSSTNDNSCE</sequence>
<dbReference type="Proteomes" id="UP000298663">
    <property type="component" value="Unassembled WGS sequence"/>
</dbReference>
<evidence type="ECO:0000313" key="2">
    <source>
        <dbReference type="Proteomes" id="UP000298663"/>
    </source>
</evidence>
<organism evidence="1 2">
    <name type="scientific">Steinernema carpocapsae</name>
    <name type="common">Entomopathogenic nematode</name>
    <dbReference type="NCBI Taxonomy" id="34508"/>
    <lineage>
        <taxon>Eukaryota</taxon>
        <taxon>Metazoa</taxon>
        <taxon>Ecdysozoa</taxon>
        <taxon>Nematoda</taxon>
        <taxon>Chromadorea</taxon>
        <taxon>Rhabditida</taxon>
        <taxon>Tylenchina</taxon>
        <taxon>Panagrolaimomorpha</taxon>
        <taxon>Strongyloidoidea</taxon>
        <taxon>Steinernematidae</taxon>
        <taxon>Steinernema</taxon>
    </lineage>
</organism>
<reference evidence="1 2" key="2">
    <citation type="journal article" date="2019" name="G3 (Bethesda)">
        <title>Hybrid Assembly of the Genome of the Entomopathogenic Nematode Steinernema carpocapsae Identifies the X-Chromosome.</title>
        <authorList>
            <person name="Serra L."/>
            <person name="Macchietto M."/>
            <person name="Macias-Munoz A."/>
            <person name="McGill C.J."/>
            <person name="Rodriguez I.M."/>
            <person name="Rodriguez B."/>
            <person name="Murad R."/>
            <person name="Mortazavi A."/>
        </authorList>
    </citation>
    <scope>NUCLEOTIDE SEQUENCE [LARGE SCALE GENOMIC DNA]</scope>
    <source>
        <strain evidence="1 2">ALL</strain>
    </source>
</reference>
<reference evidence="1 2" key="1">
    <citation type="journal article" date="2015" name="Genome Biol.">
        <title>Comparative genomics of Steinernema reveals deeply conserved gene regulatory networks.</title>
        <authorList>
            <person name="Dillman A.R."/>
            <person name="Macchietto M."/>
            <person name="Porter C.F."/>
            <person name="Rogers A."/>
            <person name="Williams B."/>
            <person name="Antoshechkin I."/>
            <person name="Lee M.M."/>
            <person name="Goodwin Z."/>
            <person name="Lu X."/>
            <person name="Lewis E.E."/>
            <person name="Goodrich-Blair H."/>
            <person name="Stock S.P."/>
            <person name="Adams B.J."/>
            <person name="Sternberg P.W."/>
            <person name="Mortazavi A."/>
        </authorList>
    </citation>
    <scope>NUCLEOTIDE SEQUENCE [LARGE SCALE GENOMIC DNA]</scope>
    <source>
        <strain evidence="1 2">ALL</strain>
    </source>
</reference>
<gene>
    <name evidence="1" type="ORF">L596_017138</name>
</gene>